<evidence type="ECO:0000313" key="1">
    <source>
        <dbReference type="EMBL" id="MBF0965602.1"/>
    </source>
</evidence>
<comment type="caution">
    <text evidence="1">The sequence shown here is derived from an EMBL/GenBank/DDBJ whole genome shotgun (WGS) entry which is preliminary data.</text>
</comment>
<accession>A0A929RPC5</accession>
<dbReference type="EMBL" id="JABZGF010000001">
    <property type="protein sequence ID" value="MBF0965602.1"/>
    <property type="molecule type" value="Genomic_DNA"/>
</dbReference>
<evidence type="ECO:0000313" key="2">
    <source>
        <dbReference type="Proteomes" id="UP000759246"/>
    </source>
</evidence>
<proteinExistence type="predicted"/>
<dbReference type="Proteomes" id="UP000759246">
    <property type="component" value="Unassembled WGS sequence"/>
</dbReference>
<sequence>MKLRLTNFDSNTYEDTDGSCEYCMTTGMYDHPRYTFTDSYGGEHVVEGWWSEWGFLYSYDVNVPVFATWLHTAEFKEPIGLSEELDHPLDKDFWEAFLTRVLQRAHYCSNEEELNEELDWALKGENNAE</sequence>
<organism evidence="1 2">
    <name type="scientific">Actinomyces bouchesdurhonensis</name>
    <dbReference type="NCBI Taxonomy" id="1852361"/>
    <lineage>
        <taxon>Bacteria</taxon>
        <taxon>Bacillati</taxon>
        <taxon>Actinomycetota</taxon>
        <taxon>Actinomycetes</taxon>
        <taxon>Actinomycetales</taxon>
        <taxon>Actinomycetaceae</taxon>
        <taxon>Actinomyces</taxon>
    </lineage>
</organism>
<name>A0A929RPC5_9ACTO</name>
<dbReference type="AlphaFoldDB" id="A0A929RPC5"/>
<protein>
    <submittedName>
        <fullName evidence="1">Uncharacterized protein</fullName>
    </submittedName>
</protein>
<gene>
    <name evidence="1" type="ORF">HXK09_00225</name>
</gene>
<reference evidence="1" key="1">
    <citation type="submission" date="2020-04" db="EMBL/GenBank/DDBJ databases">
        <title>Deep metagenomics examines the oral microbiome during advanced dental caries in children, revealing novel taxa and co-occurrences with host molecules.</title>
        <authorList>
            <person name="Baker J.L."/>
            <person name="Morton J.T."/>
            <person name="Dinis M."/>
            <person name="Alvarez R."/>
            <person name="Tran N.C."/>
            <person name="Knight R."/>
            <person name="Edlund A."/>
        </authorList>
    </citation>
    <scope>NUCLEOTIDE SEQUENCE</scope>
    <source>
        <strain evidence="1">JCVI_30_bin.13</strain>
    </source>
</reference>